<dbReference type="SUPFAM" id="SSF143744">
    <property type="entry name" value="GlcG-like"/>
    <property type="match status" value="1"/>
</dbReference>
<evidence type="ECO:0000259" key="1">
    <source>
        <dbReference type="Pfam" id="PF05651"/>
    </source>
</evidence>
<feature type="domain" description="PucR C-terminal helix-turn-helix" evidence="2">
    <location>
        <begin position="305"/>
        <end position="361"/>
    </location>
</feature>
<dbReference type="RefSeq" id="WP_130281239.1">
    <property type="nucleotide sequence ID" value="NZ_SGXT01000013.1"/>
</dbReference>
<dbReference type="Gene3D" id="1.10.10.2840">
    <property type="entry name" value="PucR C-terminal helix-turn-helix domain"/>
    <property type="match status" value="1"/>
</dbReference>
<reference evidence="3 4" key="1">
    <citation type="journal article" date="2015" name="Stand. Genomic Sci.">
        <title>Genomic Encyclopedia of Bacterial and Archaeal Type Strains, Phase III: the genomes of soil and plant-associated and newly described type strains.</title>
        <authorList>
            <person name="Whitman W.B."/>
            <person name="Woyke T."/>
            <person name="Klenk H.P."/>
            <person name="Zhou Y."/>
            <person name="Lilburn T.G."/>
            <person name="Beck B.J."/>
            <person name="De Vos P."/>
            <person name="Vandamme P."/>
            <person name="Eisen J.A."/>
            <person name="Garrity G."/>
            <person name="Hugenholtz P."/>
            <person name="Kyrpides N.C."/>
        </authorList>
    </citation>
    <scope>NUCLEOTIDE SEQUENCE [LARGE SCALE GENOMIC DNA]</scope>
    <source>
        <strain evidence="3 4">AC4r</strain>
    </source>
</reference>
<dbReference type="EMBL" id="SGXT01000013">
    <property type="protein sequence ID" value="RZT62239.1"/>
    <property type="molecule type" value="Genomic_DNA"/>
</dbReference>
<dbReference type="OrthoDB" id="8026818at2"/>
<evidence type="ECO:0000259" key="2">
    <source>
        <dbReference type="Pfam" id="PF13556"/>
    </source>
</evidence>
<comment type="caution">
    <text evidence="3">The sequence shown here is derived from an EMBL/GenBank/DDBJ whole genome shotgun (WGS) entry which is preliminary data.</text>
</comment>
<dbReference type="InterPro" id="IPR038084">
    <property type="entry name" value="PduO/GlcC-like_sf"/>
</dbReference>
<sequence length="370" mass="37560">MDDGALNPALAQRLVDQVAASVAHNVNLMDAEGVIIASLDRARVGRTHWAAARAATERVVVRVHAADARDEVRAGVNAPLIIDGVVLGVVGVTGDPAEVDEVATLLLLALRLILDAESDQDARTARDAIARDLIAGLAAGSVGEAELAARSASAGGMLVAPFRVIVAVDPRGLGDGAAGPASPPPAAARLLRAARAVGTGVSVVDGDGLWLIVGGASGERVDAFRMRAREADACILDSGILGSAGALTDAVRGLRALLVVPALIPVGGAQLATLEAEAVVAAMGPSARRHLVERTLHGLSARDRQTLRAVVESGGSVARAATTLGLHRNSMSARLERIEARAGWSILAPGASTRVALALLADRAEATSAP</sequence>
<dbReference type="Pfam" id="PF13556">
    <property type="entry name" value="HTH_30"/>
    <property type="match status" value="1"/>
</dbReference>
<dbReference type="PANTHER" id="PTHR33744">
    <property type="entry name" value="CARBOHYDRATE DIACID REGULATOR"/>
    <property type="match status" value="1"/>
</dbReference>
<dbReference type="InterPro" id="IPR051448">
    <property type="entry name" value="CdaR-like_regulators"/>
</dbReference>
<dbReference type="AlphaFoldDB" id="A0A4V6MBU0"/>
<evidence type="ECO:0000313" key="4">
    <source>
        <dbReference type="Proteomes" id="UP000292408"/>
    </source>
</evidence>
<dbReference type="Proteomes" id="UP000292408">
    <property type="component" value="Unassembled WGS sequence"/>
</dbReference>
<organism evidence="3 4">
    <name type="scientific">Microcella alkaliphila</name>
    <dbReference type="NCBI Taxonomy" id="279828"/>
    <lineage>
        <taxon>Bacteria</taxon>
        <taxon>Bacillati</taxon>
        <taxon>Actinomycetota</taxon>
        <taxon>Actinomycetes</taxon>
        <taxon>Micrococcales</taxon>
        <taxon>Microbacteriaceae</taxon>
        <taxon>Microcella</taxon>
    </lineage>
</organism>
<evidence type="ECO:0000313" key="3">
    <source>
        <dbReference type="EMBL" id="RZT62239.1"/>
    </source>
</evidence>
<dbReference type="InterPro" id="IPR008599">
    <property type="entry name" value="Diacid_rec"/>
</dbReference>
<dbReference type="Pfam" id="PF05651">
    <property type="entry name" value="Diacid_rec"/>
    <property type="match status" value="1"/>
</dbReference>
<name>A0A4V6MBU0_9MICO</name>
<protein>
    <submittedName>
        <fullName evidence="3">Carbohydrate diacid regulator</fullName>
    </submittedName>
</protein>
<proteinExistence type="predicted"/>
<dbReference type="InterPro" id="IPR025736">
    <property type="entry name" value="PucR_C-HTH_dom"/>
</dbReference>
<gene>
    <name evidence="3" type="ORF">EV140_0758</name>
</gene>
<accession>A0A4V6MBU0</accession>
<dbReference type="InterPro" id="IPR042070">
    <property type="entry name" value="PucR_C-HTH_sf"/>
</dbReference>
<feature type="domain" description="Putative sugar diacid recognition" evidence="1">
    <location>
        <begin position="6"/>
        <end position="132"/>
    </location>
</feature>
<keyword evidence="4" id="KW-1185">Reference proteome</keyword>